<feature type="compositionally biased region" description="Polar residues" evidence="6">
    <location>
        <begin position="1066"/>
        <end position="1111"/>
    </location>
</feature>
<evidence type="ECO:0000259" key="7">
    <source>
        <dbReference type="PROSITE" id="PS50055"/>
    </source>
</evidence>
<dbReference type="GO" id="GO:0045022">
    <property type="term" value="P:early endosome to late endosome transport"/>
    <property type="evidence" value="ECO:0007669"/>
    <property type="project" value="TreeGrafter"/>
</dbReference>
<proteinExistence type="predicted"/>
<feature type="compositionally biased region" description="Polar residues" evidence="6">
    <location>
        <begin position="1007"/>
        <end position="1051"/>
    </location>
</feature>
<comment type="subcellular location">
    <subcellularLocation>
        <location evidence="2">Cytoplasm</location>
    </subcellularLocation>
    <subcellularLocation>
        <location evidence="1">Endosome</location>
    </subcellularLocation>
</comment>
<dbReference type="GO" id="GO:0004725">
    <property type="term" value="F:protein tyrosine phosphatase activity"/>
    <property type="evidence" value="ECO:0007669"/>
    <property type="project" value="InterPro"/>
</dbReference>
<name>A0AAV8XZE2_9CUCU</name>
<dbReference type="PROSITE" id="PS51180">
    <property type="entry name" value="BRO1"/>
    <property type="match status" value="1"/>
</dbReference>
<dbReference type="GO" id="GO:0032456">
    <property type="term" value="P:endocytic recycling"/>
    <property type="evidence" value="ECO:0007669"/>
    <property type="project" value="TreeGrafter"/>
</dbReference>
<feature type="compositionally biased region" description="Basic and acidic residues" evidence="6">
    <location>
        <begin position="620"/>
        <end position="630"/>
    </location>
</feature>
<dbReference type="CDD" id="cd09234">
    <property type="entry name" value="V_HD-PTP_like"/>
    <property type="match status" value="1"/>
</dbReference>
<feature type="compositionally biased region" description="Polar residues" evidence="6">
    <location>
        <begin position="874"/>
        <end position="892"/>
    </location>
</feature>
<dbReference type="InterPro" id="IPR000387">
    <property type="entry name" value="Tyr_Pase_dom"/>
</dbReference>
<comment type="caution">
    <text evidence="10">The sequence shown here is derived from an EMBL/GenBank/DDBJ whole genome shotgun (WGS) entry which is preliminary data.</text>
</comment>
<dbReference type="SUPFAM" id="SSF52799">
    <property type="entry name" value="(Phosphotyrosine protein) phosphatases II"/>
    <property type="match status" value="1"/>
</dbReference>
<dbReference type="InterPro" id="IPR025304">
    <property type="entry name" value="ALIX_V_dom"/>
</dbReference>
<feature type="compositionally biased region" description="Polar residues" evidence="6">
    <location>
        <begin position="808"/>
        <end position="856"/>
    </location>
</feature>
<dbReference type="InterPro" id="IPR000242">
    <property type="entry name" value="PTP_cat"/>
</dbReference>
<reference evidence="10" key="1">
    <citation type="journal article" date="2023" name="Insect Mol. Biol.">
        <title>Genome sequencing provides insights into the evolution of gene families encoding plant cell wall-degrading enzymes in longhorned beetles.</title>
        <authorList>
            <person name="Shin N.R."/>
            <person name="Okamura Y."/>
            <person name="Kirsch R."/>
            <person name="Pauchet Y."/>
        </authorList>
    </citation>
    <scope>NUCLEOTIDE SEQUENCE</scope>
    <source>
        <strain evidence="10">RBIC_L_NR</strain>
    </source>
</reference>
<dbReference type="Proteomes" id="UP001162156">
    <property type="component" value="Unassembled WGS sequence"/>
</dbReference>
<dbReference type="PRINTS" id="PR00700">
    <property type="entry name" value="PRTYPHPHTASE"/>
</dbReference>
<feature type="region of interest" description="Disordered" evidence="6">
    <location>
        <begin position="1228"/>
        <end position="1249"/>
    </location>
</feature>
<feature type="region of interest" description="Disordered" evidence="6">
    <location>
        <begin position="1007"/>
        <end position="1111"/>
    </location>
</feature>
<accession>A0AAV8XZE2</accession>
<dbReference type="SMART" id="SM01041">
    <property type="entry name" value="BRO1"/>
    <property type="match status" value="1"/>
</dbReference>
<dbReference type="GO" id="GO:0043328">
    <property type="term" value="P:protein transport to vacuole involved in ubiquitin-dependent protein catabolic process via the multivesicular body sorting pathway"/>
    <property type="evidence" value="ECO:0007669"/>
    <property type="project" value="TreeGrafter"/>
</dbReference>
<evidence type="ECO:0000256" key="4">
    <source>
        <dbReference type="ARBA" id="ARBA00022753"/>
    </source>
</evidence>
<dbReference type="InterPro" id="IPR004328">
    <property type="entry name" value="BRO1_dom"/>
</dbReference>
<evidence type="ECO:0000313" key="11">
    <source>
        <dbReference type="Proteomes" id="UP001162156"/>
    </source>
</evidence>
<dbReference type="InterPro" id="IPR038499">
    <property type="entry name" value="BRO1_sf"/>
</dbReference>
<organism evidence="10 11">
    <name type="scientific">Rhamnusium bicolor</name>
    <dbReference type="NCBI Taxonomy" id="1586634"/>
    <lineage>
        <taxon>Eukaryota</taxon>
        <taxon>Metazoa</taxon>
        <taxon>Ecdysozoa</taxon>
        <taxon>Arthropoda</taxon>
        <taxon>Hexapoda</taxon>
        <taxon>Insecta</taxon>
        <taxon>Pterygota</taxon>
        <taxon>Neoptera</taxon>
        <taxon>Endopterygota</taxon>
        <taxon>Coleoptera</taxon>
        <taxon>Polyphaga</taxon>
        <taxon>Cucujiformia</taxon>
        <taxon>Chrysomeloidea</taxon>
        <taxon>Cerambycidae</taxon>
        <taxon>Lepturinae</taxon>
        <taxon>Rhagiini</taxon>
        <taxon>Rhamnusium</taxon>
    </lineage>
</organism>
<evidence type="ECO:0000313" key="10">
    <source>
        <dbReference type="EMBL" id="KAJ8943850.1"/>
    </source>
</evidence>
<feature type="region of interest" description="Disordered" evidence="6">
    <location>
        <begin position="808"/>
        <end position="892"/>
    </location>
</feature>
<dbReference type="PROSITE" id="PS50055">
    <property type="entry name" value="TYR_PHOSPHATASE_PTP"/>
    <property type="match status" value="1"/>
</dbReference>
<evidence type="ECO:0000256" key="3">
    <source>
        <dbReference type="ARBA" id="ARBA00022490"/>
    </source>
</evidence>
<dbReference type="Pfam" id="PF13949">
    <property type="entry name" value="ALIX_LYPXL_bnd"/>
    <property type="match status" value="1"/>
</dbReference>
<dbReference type="Gene3D" id="3.90.190.10">
    <property type="entry name" value="Protein tyrosine phosphatase superfamily"/>
    <property type="match status" value="1"/>
</dbReference>
<dbReference type="InterPro" id="IPR029021">
    <property type="entry name" value="Prot-tyrosine_phosphatase-like"/>
</dbReference>
<gene>
    <name evidence="10" type="ORF">NQ314_009620</name>
</gene>
<feature type="coiled-coil region" evidence="5">
    <location>
        <begin position="366"/>
        <end position="396"/>
    </location>
</feature>
<evidence type="ECO:0000256" key="6">
    <source>
        <dbReference type="SAM" id="MobiDB-lite"/>
    </source>
</evidence>
<keyword evidence="4" id="KW-0967">Endosome</keyword>
<sequence>MEAAPRLPMLSFDLKVCTENTQFAPQLKQYIATFYNEDPDSYLTEIHNLESLRAVAVRPSMDVNGVQLLKKYYCQLHFLKSRFPMEENQDAAVQFLWKDNQAGMNCGGSDIRFELMVIMYNIGALHSYLGATDSRSNPDGMKMACTHFQCAAWAFQASNDELVGSKTYKEWTKYLQFKVAYHKCIALLFQGQQAEEQQKMGERVAFYQAACDQLEEARKLSTCLKNRQQEINESLAFTLDVVEGKRKAAKNENEFIYHEEVPDLDHLQEVSGPDIFARLVPMEAHEAASLYSEKKAQVLRQIGELVENKDHSLAEFMSSMQLDLLTKMNQATGIPQELIDRAAALSAKPTATQDLVEAMGKLSNIYQDVESNLNEIDILLKEEEEAEKHYQELMGKRPPSIIATDLAREAAKYREAHTKANDSNQTLHRAMTAHIANLKILQQPLRQLQQQLPSVELPNPNIDEKSLKDLETLVAKVEEMRTQRGMLWAQFRESVHKDDITNSLVTKQPNQSLEQLFQQELQKHQQLAGLIEQNCAAQENIRKALVDCYAQAVNTRRYVQDVIQKRTSTISALISSHDTYDDLLAKANKGIEFYTKLDTNVSKLLQRIKSACKVQQEEREQILSKNDIPKQNESSMLAAPASTTPKLKDYLESRKKNPAIPTYPDPNLQYHQTINYGLNVSQNMPDTQTWPPAIRPTPLGSEVTDLPKSSGYEAYSYPSSNIHYAYGQVQPATNISNPYQSIDGCSNQQPSHNVDPEIINRMNSLLSNIKNDSRTSQPNAQYSYSNYIPQNYASATYSYSTQPYTHITQSESNNYDPNKAYTTTTNSYRPLSSYTVPNSTNTHMQYSESSLGIPTTSSDSDSSKSNAYQYPGYAQQNQNSQPTQISTPNSYSQTNINAYYPAGYGPHYSTPGMGEMQSDSTTGQTQYHSLEYATSVQPNQINYSYNSTYSSPVAHMSSAHARDANYMATSAASAAALASQAQSSGYSVTAVQSYANAMGNQQAYTNTNTSSLQQSDPNTVYSSGAGSANQQAYAADSVQSGSYPTSSTLGASDSQHSYSSPQPYQFANSTSYQTGPSHQQSYQNLQSHQGNTNASYPADASTAQIGSTDSQQSYTHIAQFYPPGTGPYQSYPSGAGTPDTQQTYQTFGSSSVTDQNAGYAAYANYYGQGYGQNYPTNYNYGPSANVQHPTHQENTVNIPMTTKESNVDLLSGLDFTISQAPLIPQQKVLPKSEESDVKPASSESKVSLTKKASMVKEEKALPEIKRLNVKILPSKPLNNNDVKNLFNQEVEKYEKYVETLTNKTLSGPTNLDIKWKEIQDKQDCEGQKKIISVARCYPRKNRFPDILPYDYSRVELHDAKDDYINASYDVSPYAPPFIVAQSPLSSTFGDFWTMIREQQVELIFCVSNDQEIGNDVYWPKEKGQHLNIQNMVISLQSVIVKSHWIERLISVNLPEKRDSWIVMHLQFTSWPGSYVLELITLYQQQRCATHPIVVHCSSGIGKTGLVCLLTAAIFDVTNNANSIPDLASLCTKLTNCRKNILRDREHLKFAYEAFLSYMKQVVSQEKMKKKLNEVVPKLQEENKQSVEIVEKSSDPLSTLDPFWASKK</sequence>
<evidence type="ECO:0000256" key="1">
    <source>
        <dbReference type="ARBA" id="ARBA00004177"/>
    </source>
</evidence>
<evidence type="ECO:0008006" key="12">
    <source>
        <dbReference type="Google" id="ProtNLM"/>
    </source>
</evidence>
<dbReference type="PROSITE" id="PS50056">
    <property type="entry name" value="TYR_PHOSPHATASE_2"/>
    <property type="match status" value="1"/>
</dbReference>
<feature type="domain" description="BRO1" evidence="9">
    <location>
        <begin position="8"/>
        <end position="313"/>
    </location>
</feature>
<keyword evidence="3" id="KW-0963">Cytoplasm</keyword>
<evidence type="ECO:0000256" key="5">
    <source>
        <dbReference type="SAM" id="Coils"/>
    </source>
</evidence>
<dbReference type="EMBL" id="JANEYF010002643">
    <property type="protein sequence ID" value="KAJ8943850.1"/>
    <property type="molecule type" value="Genomic_DNA"/>
</dbReference>
<evidence type="ECO:0000256" key="2">
    <source>
        <dbReference type="ARBA" id="ARBA00004496"/>
    </source>
</evidence>
<dbReference type="GO" id="GO:0005768">
    <property type="term" value="C:endosome"/>
    <property type="evidence" value="ECO:0007669"/>
    <property type="project" value="UniProtKB-SubCell"/>
</dbReference>
<keyword evidence="5" id="KW-0175">Coiled coil</keyword>
<dbReference type="InterPro" id="IPR003595">
    <property type="entry name" value="Tyr_Pase_cat"/>
</dbReference>
<feature type="compositionally biased region" description="Polar residues" evidence="6">
    <location>
        <begin position="631"/>
        <end position="644"/>
    </location>
</feature>
<dbReference type="Pfam" id="PF03097">
    <property type="entry name" value="BRO1"/>
    <property type="match status" value="2"/>
</dbReference>
<dbReference type="SMART" id="SM00404">
    <property type="entry name" value="PTPc_motif"/>
    <property type="match status" value="1"/>
</dbReference>
<dbReference type="PANTHER" id="PTHR23030">
    <property type="entry name" value="PCD6 INTERACTING PROTEIN-RELATED"/>
    <property type="match status" value="1"/>
</dbReference>
<dbReference type="PANTHER" id="PTHR23030:SF30">
    <property type="entry name" value="TYROSINE-PROTEIN PHOSPHATASE NON-RECEPTOR TYPE 23"/>
    <property type="match status" value="1"/>
</dbReference>
<keyword evidence="11" id="KW-1185">Reference proteome</keyword>
<evidence type="ECO:0000259" key="8">
    <source>
        <dbReference type="PROSITE" id="PS50056"/>
    </source>
</evidence>
<evidence type="ECO:0000259" key="9">
    <source>
        <dbReference type="PROSITE" id="PS51180"/>
    </source>
</evidence>
<dbReference type="Gene3D" id="1.25.40.280">
    <property type="entry name" value="alix/aip1 like domains"/>
    <property type="match status" value="2"/>
</dbReference>
<dbReference type="GO" id="GO:0048666">
    <property type="term" value="P:neuron development"/>
    <property type="evidence" value="ECO:0007669"/>
    <property type="project" value="UniProtKB-ARBA"/>
</dbReference>
<dbReference type="Gene3D" id="1.20.140.50">
    <property type="entry name" value="alix/aip1 like domains"/>
    <property type="match status" value="2"/>
</dbReference>
<protein>
    <recommendedName>
        <fullName evidence="12">Tyrosine-protein phosphatase non-receptor type 23</fullName>
    </recommendedName>
</protein>
<feature type="domain" description="Tyrosine specific protein phosphatases" evidence="8">
    <location>
        <begin position="1473"/>
        <end position="1548"/>
    </location>
</feature>
<dbReference type="SMART" id="SM00194">
    <property type="entry name" value="PTPc"/>
    <property type="match status" value="1"/>
</dbReference>
<dbReference type="Pfam" id="PF00102">
    <property type="entry name" value="Y_phosphatase"/>
    <property type="match status" value="1"/>
</dbReference>
<dbReference type="GO" id="GO:0009653">
    <property type="term" value="P:anatomical structure morphogenesis"/>
    <property type="evidence" value="ECO:0007669"/>
    <property type="project" value="UniProtKB-ARBA"/>
</dbReference>
<feature type="region of interest" description="Disordered" evidence="6">
    <location>
        <begin position="620"/>
        <end position="644"/>
    </location>
</feature>
<feature type="domain" description="Tyrosine-protein phosphatase" evidence="7">
    <location>
        <begin position="1340"/>
        <end position="1557"/>
    </location>
</feature>
<feature type="compositionally biased region" description="Low complexity" evidence="6">
    <location>
        <begin position="1052"/>
        <end position="1065"/>
    </location>
</feature>